<evidence type="ECO:0000256" key="7">
    <source>
        <dbReference type="SAM" id="Phobius"/>
    </source>
</evidence>
<feature type="transmembrane region" description="Helical" evidence="7">
    <location>
        <begin position="130"/>
        <end position="148"/>
    </location>
</feature>
<evidence type="ECO:0000313" key="10">
    <source>
        <dbReference type="Proteomes" id="UP000261231"/>
    </source>
</evidence>
<feature type="transmembrane region" description="Helical" evidence="7">
    <location>
        <begin position="202"/>
        <end position="220"/>
    </location>
</feature>
<evidence type="ECO:0000256" key="5">
    <source>
        <dbReference type="ARBA" id="ARBA00022989"/>
    </source>
</evidence>
<feature type="domain" description="Sulfatase N-terminal" evidence="8">
    <location>
        <begin position="329"/>
        <end position="630"/>
    </location>
</feature>
<keyword evidence="6 7" id="KW-0472">Membrane</keyword>
<evidence type="ECO:0000256" key="3">
    <source>
        <dbReference type="ARBA" id="ARBA00022475"/>
    </source>
</evidence>
<feature type="transmembrane region" description="Helical" evidence="7">
    <location>
        <begin position="155"/>
        <end position="175"/>
    </location>
</feature>
<dbReference type="AlphaFoldDB" id="A0A3E2XKX8"/>
<evidence type="ECO:0000256" key="2">
    <source>
        <dbReference type="ARBA" id="ARBA00004936"/>
    </source>
</evidence>
<comment type="caution">
    <text evidence="9">The sequence shown here is derived from an EMBL/GenBank/DDBJ whole genome shotgun (WGS) entry which is preliminary data.</text>
</comment>
<dbReference type="Pfam" id="PF00884">
    <property type="entry name" value="Sulfatase"/>
    <property type="match status" value="1"/>
</dbReference>
<reference evidence="9 10" key="1">
    <citation type="submission" date="2018-08" db="EMBL/GenBank/DDBJ databases">
        <title>A genome reference for cultivated species of the human gut microbiota.</title>
        <authorList>
            <person name="Zou Y."/>
            <person name="Xue W."/>
            <person name="Luo G."/>
        </authorList>
    </citation>
    <scope>NUCLEOTIDE SEQUENCE [LARGE SCALE GENOMIC DNA]</scope>
    <source>
        <strain evidence="9 10">AM28-39</strain>
    </source>
</reference>
<accession>A0A3E2XKX8</accession>
<feature type="transmembrane region" description="Helical" evidence="7">
    <location>
        <begin position="47"/>
        <end position="68"/>
    </location>
</feature>
<comment type="subcellular location">
    <subcellularLocation>
        <location evidence="1">Cell membrane</location>
        <topology evidence="1">Multi-pass membrane protein</topology>
    </subcellularLocation>
</comment>
<dbReference type="InterPro" id="IPR017850">
    <property type="entry name" value="Alkaline_phosphatase_core_sf"/>
</dbReference>
<dbReference type="OrthoDB" id="243547at2"/>
<evidence type="ECO:0000256" key="6">
    <source>
        <dbReference type="ARBA" id="ARBA00023136"/>
    </source>
</evidence>
<dbReference type="PANTHER" id="PTHR47371:SF3">
    <property type="entry name" value="PHOSPHOGLYCEROL TRANSFERASE I"/>
    <property type="match status" value="1"/>
</dbReference>
<name>A0A3E2XKX8_9FIRM</name>
<feature type="transmembrane region" description="Helical" evidence="7">
    <location>
        <begin position="98"/>
        <end position="118"/>
    </location>
</feature>
<dbReference type="InterPro" id="IPR050448">
    <property type="entry name" value="OpgB/LTA_synthase_biosynth"/>
</dbReference>
<keyword evidence="4 7" id="KW-0812">Transmembrane</keyword>
<dbReference type="Proteomes" id="UP000261231">
    <property type="component" value="Unassembled WGS sequence"/>
</dbReference>
<dbReference type="Gene3D" id="3.40.720.10">
    <property type="entry name" value="Alkaline Phosphatase, subunit A"/>
    <property type="match status" value="1"/>
</dbReference>
<evidence type="ECO:0000256" key="4">
    <source>
        <dbReference type="ARBA" id="ARBA00022692"/>
    </source>
</evidence>
<dbReference type="GO" id="GO:0005886">
    <property type="term" value="C:plasma membrane"/>
    <property type="evidence" value="ECO:0007669"/>
    <property type="project" value="UniProtKB-SubCell"/>
</dbReference>
<keyword evidence="10" id="KW-1185">Reference proteome</keyword>
<protein>
    <submittedName>
        <fullName evidence="9">LTA synthase family protein</fullName>
    </submittedName>
</protein>
<comment type="pathway">
    <text evidence="2">Cell wall biogenesis; lipoteichoic acid biosynthesis.</text>
</comment>
<evidence type="ECO:0000313" key="9">
    <source>
        <dbReference type="EMBL" id="RGC46736.1"/>
    </source>
</evidence>
<sequence length="697" mass="78855">MKNKKYKKRIYTKSERSSSAKEYLAIIGRQLKRPIEKQDRGIDKKSAILAVVYGVVMAGLAVYAMQTAEKSQEWLWLAVVFIAAAIVVNLFRFRYSALIEILLTAFAPAAVFMLVESYTHLLSQMWDGPVILNLIMYYLFFGVLLFIIGRTGMSILIGSLLLGAAGLANYFVLMFRSSPILPWDLFSVGVAATVADNFEYKLSVRACNVILLILLLWSLCLKMRLKFKMSKFRGAGIAVMCAAFMGFCSYVQTDAAIKTFDMDTTLFTPTVYYRNNGLALSFIVNLRYLKIDKPEGYSQEELAKIQDEISSGNSDRNVSADNIDLTKKPNIIVIMNEAFSDLSVLGDYTTNTEVMPFISSLSENTQKGWMYSSVKGGNTANTEFEFLTGLSMYFLPTGSIPYQQYIKSEVPSLASQLSSIGYTSVSMHPYYPKGWNRDTVYDDLGFEEKYFKDDFSNPEILRTYISDWTTYQKIISRYEEKPSGERLFVFDVTMQNHGSYVKRYSNFIPDVSVVGGSGTYLKATEQYLSLIKRSDEAFKQLVEYFEKQSEPTIIMMFGDHQPADYITNVVDTGKKTGSNDAFVTSIGTGSDRKERYMVPFVMWANYDINASQGEETSANYLAVRLLKAAGLPLTDFQSYLSDLQQNVPFISAHALKENTGTDCGEEEAEALLKNYKKLLYNDLFDTKHRLQAFYSYE</sequence>
<dbReference type="RefSeq" id="WP_117540198.1">
    <property type="nucleotide sequence ID" value="NZ_JAQENQ010000024.1"/>
</dbReference>
<feature type="transmembrane region" description="Helical" evidence="7">
    <location>
        <begin position="232"/>
        <end position="252"/>
    </location>
</feature>
<organism evidence="9 10">
    <name type="scientific">Coprococcus catus</name>
    <dbReference type="NCBI Taxonomy" id="116085"/>
    <lineage>
        <taxon>Bacteria</taxon>
        <taxon>Bacillati</taxon>
        <taxon>Bacillota</taxon>
        <taxon>Clostridia</taxon>
        <taxon>Lachnospirales</taxon>
        <taxon>Lachnospiraceae</taxon>
        <taxon>Coprococcus</taxon>
    </lineage>
</organism>
<dbReference type="SUPFAM" id="SSF53649">
    <property type="entry name" value="Alkaline phosphatase-like"/>
    <property type="match status" value="1"/>
</dbReference>
<feature type="transmembrane region" description="Helical" evidence="7">
    <location>
        <begin position="74"/>
        <end position="91"/>
    </location>
</feature>
<keyword evidence="5 7" id="KW-1133">Transmembrane helix</keyword>
<dbReference type="InterPro" id="IPR000917">
    <property type="entry name" value="Sulfatase_N"/>
</dbReference>
<evidence type="ECO:0000259" key="8">
    <source>
        <dbReference type="Pfam" id="PF00884"/>
    </source>
</evidence>
<proteinExistence type="predicted"/>
<dbReference type="EMBL" id="QVFD01000008">
    <property type="protein sequence ID" value="RGC46736.1"/>
    <property type="molecule type" value="Genomic_DNA"/>
</dbReference>
<keyword evidence="3" id="KW-1003">Cell membrane</keyword>
<gene>
    <name evidence="9" type="ORF">DW747_09390</name>
</gene>
<evidence type="ECO:0000256" key="1">
    <source>
        <dbReference type="ARBA" id="ARBA00004651"/>
    </source>
</evidence>
<dbReference type="PANTHER" id="PTHR47371">
    <property type="entry name" value="LIPOTEICHOIC ACID SYNTHASE"/>
    <property type="match status" value="1"/>
</dbReference>
<dbReference type="CDD" id="cd16015">
    <property type="entry name" value="LTA_synthase"/>
    <property type="match status" value="1"/>
</dbReference>